<dbReference type="Proteomes" id="UP000245771">
    <property type="component" value="Unassembled WGS sequence"/>
</dbReference>
<evidence type="ECO:0000313" key="2">
    <source>
        <dbReference type="EMBL" id="PWN36256.1"/>
    </source>
</evidence>
<feature type="compositionally biased region" description="Polar residues" evidence="1">
    <location>
        <begin position="41"/>
        <end position="52"/>
    </location>
</feature>
<proteinExistence type="predicted"/>
<accession>A0A316VFG6</accession>
<dbReference type="RefSeq" id="XP_025356558.1">
    <property type="nucleotide sequence ID" value="XM_025500933.1"/>
</dbReference>
<feature type="region of interest" description="Disordered" evidence="1">
    <location>
        <begin position="122"/>
        <end position="153"/>
    </location>
</feature>
<feature type="region of interest" description="Disordered" evidence="1">
    <location>
        <begin position="41"/>
        <end position="93"/>
    </location>
</feature>
<dbReference type="GeneID" id="37022714"/>
<gene>
    <name evidence="2" type="ORF">FA14DRAFT_179617</name>
</gene>
<feature type="region of interest" description="Disordered" evidence="1">
    <location>
        <begin position="190"/>
        <end position="232"/>
    </location>
</feature>
<dbReference type="STRING" id="1280837.A0A316VFG6"/>
<feature type="compositionally biased region" description="Basic and acidic residues" evidence="1">
    <location>
        <begin position="122"/>
        <end position="137"/>
    </location>
</feature>
<dbReference type="InParanoid" id="A0A316VFG6"/>
<evidence type="ECO:0000256" key="1">
    <source>
        <dbReference type="SAM" id="MobiDB-lite"/>
    </source>
</evidence>
<reference evidence="2 3" key="1">
    <citation type="journal article" date="2018" name="Mol. Biol. Evol.">
        <title>Broad Genomic Sampling Reveals a Smut Pathogenic Ancestry of the Fungal Clade Ustilaginomycotina.</title>
        <authorList>
            <person name="Kijpornyongpan T."/>
            <person name="Mondo S.J."/>
            <person name="Barry K."/>
            <person name="Sandor L."/>
            <person name="Lee J."/>
            <person name="Lipzen A."/>
            <person name="Pangilinan J."/>
            <person name="LaButti K."/>
            <person name="Hainaut M."/>
            <person name="Henrissat B."/>
            <person name="Grigoriev I.V."/>
            <person name="Spatafora J.W."/>
            <person name="Aime M.C."/>
        </authorList>
    </citation>
    <scope>NUCLEOTIDE SEQUENCE [LARGE SCALE GENOMIC DNA]</scope>
    <source>
        <strain evidence="2 3">MCA 3882</strain>
    </source>
</reference>
<name>A0A316VFG6_9BASI</name>
<feature type="compositionally biased region" description="Basic and acidic residues" evidence="1">
    <location>
        <begin position="219"/>
        <end position="232"/>
    </location>
</feature>
<dbReference type="AlphaFoldDB" id="A0A316VFG6"/>
<evidence type="ECO:0000313" key="3">
    <source>
        <dbReference type="Proteomes" id="UP000245771"/>
    </source>
</evidence>
<sequence length="232" mass="28088">MDITLAVGQNDSPDRNEAINQLTKHYWLSLIDWPTAHVQTQQDVPISEQQRLPKSHAGASSKQEELAQQNQNRRKRKRKYDSERYRKSKSDPVKLSRFIQQRKECNQRKKVEYQEKFEKMTPREQEAEKLKRAERTQHYIRQRRDKKERQTEAAIVDEQVRQELKRKREKKCLAVKEYRKRQDEMFKVGLKNNDPDIKARIQRDKEANRLRGKNHRDRKREQAKKARLSDKD</sequence>
<keyword evidence="3" id="KW-1185">Reference proteome</keyword>
<organism evidence="2 3">
    <name type="scientific">Meira miltonrushii</name>
    <dbReference type="NCBI Taxonomy" id="1280837"/>
    <lineage>
        <taxon>Eukaryota</taxon>
        <taxon>Fungi</taxon>
        <taxon>Dikarya</taxon>
        <taxon>Basidiomycota</taxon>
        <taxon>Ustilaginomycotina</taxon>
        <taxon>Exobasidiomycetes</taxon>
        <taxon>Exobasidiales</taxon>
        <taxon>Brachybasidiaceae</taxon>
        <taxon>Meira</taxon>
    </lineage>
</organism>
<protein>
    <submittedName>
        <fullName evidence="2">Uncharacterized protein</fullName>
    </submittedName>
</protein>
<dbReference type="EMBL" id="KZ819603">
    <property type="protein sequence ID" value="PWN36256.1"/>
    <property type="molecule type" value="Genomic_DNA"/>
</dbReference>
<feature type="compositionally biased region" description="Basic and acidic residues" evidence="1">
    <location>
        <begin position="193"/>
        <end position="209"/>
    </location>
</feature>
<feature type="compositionally biased region" description="Basic and acidic residues" evidence="1">
    <location>
        <begin position="80"/>
        <end position="93"/>
    </location>
</feature>